<accession>A0A6J5LX31</accession>
<gene>
    <name evidence="1" type="ORF">UFOVP326_48</name>
</gene>
<name>A0A6J5LX31_9CAUD</name>
<evidence type="ECO:0000313" key="1">
    <source>
        <dbReference type="EMBL" id="CAB4137657.1"/>
    </source>
</evidence>
<proteinExistence type="predicted"/>
<organism evidence="1">
    <name type="scientific">uncultured Caudovirales phage</name>
    <dbReference type="NCBI Taxonomy" id="2100421"/>
    <lineage>
        <taxon>Viruses</taxon>
        <taxon>Duplodnaviria</taxon>
        <taxon>Heunggongvirae</taxon>
        <taxon>Uroviricota</taxon>
        <taxon>Caudoviricetes</taxon>
        <taxon>Peduoviridae</taxon>
        <taxon>Maltschvirus</taxon>
        <taxon>Maltschvirus maltsch</taxon>
    </lineage>
</organism>
<reference evidence="1" key="1">
    <citation type="submission" date="2020-04" db="EMBL/GenBank/DDBJ databases">
        <authorList>
            <person name="Chiriac C."/>
            <person name="Salcher M."/>
            <person name="Ghai R."/>
            <person name="Kavagutti S V."/>
        </authorList>
    </citation>
    <scope>NUCLEOTIDE SEQUENCE</scope>
</reference>
<sequence length="722" mass="71756">MSFLRRSLAALLVLLSPVAARAQLPAAPAFVDGITLNAALLNAALAAPTIGGGTINGAVIGGILPMPGTFTALTASGAVTLTGAITATGTGAWAIGDGNARKTFTHTSHLAVSAGRLSPLFLVHGNAFGTITDNINLASVRAFNVNSDSINAEGAQGGGLTHNYFGSTVSAGSVGGRTNLGTYLLHQGSTPSTGNKFHVALAGFADATGSAGGAAGLGNSAGNLFGLNVSARLKAGSGIYWEQAVGAEINVGTDATTAVNDKVGLQIVQWGTDAVPANRTEAGLVFAAQVGTGGNQVTGWKHAILVGVNHGTWPMHPTGTIMGFGEQNRLLAARYPLVVANGIDFATVPAKFTARAFASPGFAVDGTGQMVVGSNTIGWGASGLTLGAAGRVGTVSGIAAGGTGYRVGDIVRGPDGGVYEVATVSAGAITGLTTIKAPTITSGAAPSNPRALLGGMGNNAAINVTWAEAPGIVLDGQVSMPRSITYAGVVLQNVKFVPGRVATTVAGDNDLYTVPAGRKAIPIQLLRVLNRTAGSVTFYASLKIGGTYYRLGGNGSVAASATGTISYTVTPVLVEGQGVAVNDSVGDNTVGAGFIEFDAATPIASVVVVNPPASSTIYTVPAGKSAQILNLVIDAAGGGGGSTHLAHTNQSGGSVTRTVWSVPSGGAAANGNLVTNVAGQSAATQAVSVNTLVPSMAAGDFIRVDLSDTTAGQVLILNYREF</sequence>
<dbReference type="EMBL" id="LR796340">
    <property type="protein sequence ID" value="CAB4137657.1"/>
    <property type="molecule type" value="Genomic_DNA"/>
</dbReference>
<protein>
    <submittedName>
        <fullName evidence="1">Uncharacterized protein</fullName>
    </submittedName>
</protein>